<sequence length="352" mass="38577">MKKVKVGIVGGSGYTGIELLRLLAQHPHAEVVTITGRKDAGTHVAKMFPSLRGRVDLVFEDPASAPLDQCDVVFFATPHGVAMSMAEKLTSKGVKVIDLAADFRLKDKEVFKKWYKMDHKCPEILAKAVYGQPESMRDEMKKANVLGMAGCYPTTIELGLMPLLKLHKEVGDIINLDVSIIADSKSGISGAGRKADISLNCAEFSDNFKAYGVAGHRHEPEMIQQLSLFAGETVPLTFIPHLLPNIRGIFSTIYVRLKENGKSIDYQALYEKAYVDEPFVDVLPEGSLPETRMVRGSNMVRIALYRKEPDLLVVLVVEDNLVKGSAGQAVQAMNLVMGLPETEGLEQIALVP</sequence>
<comment type="caution">
    <text evidence="9">The sequence shown here is derived from an EMBL/GenBank/DDBJ whole genome shotgun (WGS) entry which is preliminary data.</text>
</comment>
<dbReference type="CDD" id="cd17895">
    <property type="entry name" value="AGPR_1_N"/>
    <property type="match status" value="1"/>
</dbReference>
<dbReference type="Pfam" id="PF22698">
    <property type="entry name" value="Semialdhyde_dhC_1"/>
    <property type="match status" value="1"/>
</dbReference>
<organism evidence="9 10">
    <name type="scientific">Parasutterella excrementihominis</name>
    <dbReference type="NCBI Taxonomy" id="487175"/>
    <lineage>
        <taxon>Bacteria</taxon>
        <taxon>Pseudomonadati</taxon>
        <taxon>Pseudomonadota</taxon>
        <taxon>Betaproteobacteria</taxon>
        <taxon>Burkholderiales</taxon>
        <taxon>Sutterellaceae</taxon>
        <taxon>Parasutterella</taxon>
    </lineage>
</organism>
<evidence type="ECO:0000256" key="1">
    <source>
        <dbReference type="ARBA" id="ARBA00004862"/>
    </source>
</evidence>
<dbReference type="EC" id="1.2.1.38" evidence="7"/>
<dbReference type="GO" id="GO:0070401">
    <property type="term" value="F:NADP+ binding"/>
    <property type="evidence" value="ECO:0007669"/>
    <property type="project" value="InterPro"/>
</dbReference>
<dbReference type="PANTHER" id="PTHR32338:SF10">
    <property type="entry name" value="N-ACETYL-GAMMA-GLUTAMYL-PHOSPHATE REDUCTASE, CHLOROPLASTIC-RELATED"/>
    <property type="match status" value="1"/>
</dbReference>
<dbReference type="SMART" id="SM00859">
    <property type="entry name" value="Semialdhyde_dh"/>
    <property type="match status" value="1"/>
</dbReference>
<dbReference type="GO" id="GO:0003942">
    <property type="term" value="F:N-acetyl-gamma-glutamyl-phosphate reductase activity"/>
    <property type="evidence" value="ECO:0007669"/>
    <property type="project" value="UniProtKB-UniRule"/>
</dbReference>
<evidence type="ECO:0000256" key="5">
    <source>
        <dbReference type="ARBA" id="ARBA00023002"/>
    </source>
</evidence>
<dbReference type="Proteomes" id="UP000462362">
    <property type="component" value="Unassembled WGS sequence"/>
</dbReference>
<keyword evidence="3 7" id="KW-0028">Amino-acid biosynthesis</keyword>
<evidence type="ECO:0000259" key="8">
    <source>
        <dbReference type="SMART" id="SM00859"/>
    </source>
</evidence>
<protein>
    <recommendedName>
        <fullName evidence="7">N-acetyl-gamma-glutamyl-phosphate reductase</fullName>
        <shortName evidence="7">AGPR</shortName>
        <ecNumber evidence="7">1.2.1.38</ecNumber>
    </recommendedName>
    <alternativeName>
        <fullName evidence="7">N-acetyl-glutamate semialdehyde dehydrogenase</fullName>
        <shortName evidence="7">NAGSA dehydrogenase</shortName>
    </alternativeName>
</protein>
<dbReference type="InterPro" id="IPR023013">
    <property type="entry name" value="AGPR_AS"/>
</dbReference>
<dbReference type="InterPro" id="IPR000534">
    <property type="entry name" value="Semialdehyde_DH_NAD-bd"/>
</dbReference>
<comment type="similarity">
    <text evidence="7">Belongs to the NAGSA dehydrogenase family. Type 1 subfamily.</text>
</comment>
<dbReference type="GO" id="GO:0006526">
    <property type="term" value="P:L-arginine biosynthetic process"/>
    <property type="evidence" value="ECO:0007669"/>
    <property type="project" value="UniProtKB-UniRule"/>
</dbReference>
<dbReference type="EMBL" id="WNCL01000052">
    <property type="protein sequence ID" value="MTU44199.1"/>
    <property type="molecule type" value="Genomic_DNA"/>
</dbReference>
<feature type="domain" description="Semialdehyde dehydrogenase NAD-binding" evidence="8">
    <location>
        <begin position="5"/>
        <end position="143"/>
    </location>
</feature>
<dbReference type="Gene3D" id="3.30.360.10">
    <property type="entry name" value="Dihydrodipicolinate Reductase, domain 2"/>
    <property type="match status" value="1"/>
</dbReference>
<dbReference type="Gene3D" id="3.40.50.720">
    <property type="entry name" value="NAD(P)-binding Rossmann-like Domain"/>
    <property type="match status" value="1"/>
</dbReference>
<dbReference type="InterPro" id="IPR058924">
    <property type="entry name" value="AGPR_dimerisation_dom"/>
</dbReference>
<keyword evidence="2 7" id="KW-0055">Arginine biosynthesis</keyword>
<gene>
    <name evidence="7" type="primary">argC</name>
    <name evidence="9" type="ORF">GMD42_11435</name>
</gene>
<name>A0A6I3S2J4_9BURK</name>
<proteinExistence type="inferred from homology"/>
<dbReference type="SUPFAM" id="SSF55347">
    <property type="entry name" value="Glyceraldehyde-3-phosphate dehydrogenase-like, C-terminal domain"/>
    <property type="match status" value="1"/>
</dbReference>
<keyword evidence="7" id="KW-0963">Cytoplasm</keyword>
<evidence type="ECO:0000313" key="9">
    <source>
        <dbReference type="EMBL" id="MTU44199.1"/>
    </source>
</evidence>
<dbReference type="RefSeq" id="WP_008812238.1">
    <property type="nucleotide sequence ID" value="NZ_CAMSPD010000010.1"/>
</dbReference>
<keyword evidence="4 7" id="KW-0521">NADP</keyword>
<comment type="catalytic activity">
    <reaction evidence="6 7">
        <text>N-acetyl-L-glutamate 5-semialdehyde + phosphate + NADP(+) = N-acetyl-L-glutamyl 5-phosphate + NADPH + H(+)</text>
        <dbReference type="Rhea" id="RHEA:21588"/>
        <dbReference type="ChEBI" id="CHEBI:15378"/>
        <dbReference type="ChEBI" id="CHEBI:29123"/>
        <dbReference type="ChEBI" id="CHEBI:43474"/>
        <dbReference type="ChEBI" id="CHEBI:57783"/>
        <dbReference type="ChEBI" id="CHEBI:57936"/>
        <dbReference type="ChEBI" id="CHEBI:58349"/>
        <dbReference type="EC" id="1.2.1.38"/>
    </reaction>
</comment>
<comment type="subcellular location">
    <subcellularLocation>
        <location evidence="7">Cytoplasm</location>
    </subcellularLocation>
</comment>
<dbReference type="NCBIfam" id="TIGR01850">
    <property type="entry name" value="argC"/>
    <property type="match status" value="1"/>
</dbReference>
<dbReference type="InterPro" id="IPR036291">
    <property type="entry name" value="NAD(P)-bd_dom_sf"/>
</dbReference>
<dbReference type="UniPathway" id="UPA00068">
    <property type="reaction ID" value="UER00108"/>
</dbReference>
<evidence type="ECO:0000256" key="7">
    <source>
        <dbReference type="HAMAP-Rule" id="MF_00150"/>
    </source>
</evidence>
<evidence type="ECO:0000256" key="4">
    <source>
        <dbReference type="ARBA" id="ARBA00022857"/>
    </source>
</evidence>
<dbReference type="CDD" id="cd23934">
    <property type="entry name" value="AGPR_1_C"/>
    <property type="match status" value="1"/>
</dbReference>
<evidence type="ECO:0000313" key="10">
    <source>
        <dbReference type="Proteomes" id="UP000462362"/>
    </source>
</evidence>
<dbReference type="GO" id="GO:0051287">
    <property type="term" value="F:NAD binding"/>
    <property type="evidence" value="ECO:0007669"/>
    <property type="project" value="InterPro"/>
</dbReference>
<evidence type="ECO:0000256" key="3">
    <source>
        <dbReference type="ARBA" id="ARBA00022605"/>
    </source>
</evidence>
<reference evidence="9 10" key="1">
    <citation type="journal article" date="2019" name="Nat. Med.">
        <title>A library of human gut bacterial isolates paired with longitudinal multiomics data enables mechanistic microbiome research.</title>
        <authorList>
            <person name="Poyet M."/>
            <person name="Groussin M."/>
            <person name="Gibbons S.M."/>
            <person name="Avila-Pacheco J."/>
            <person name="Jiang X."/>
            <person name="Kearney S.M."/>
            <person name="Perrotta A.R."/>
            <person name="Berdy B."/>
            <person name="Zhao S."/>
            <person name="Lieberman T.D."/>
            <person name="Swanson P.K."/>
            <person name="Smith M."/>
            <person name="Roesemann S."/>
            <person name="Alexander J.E."/>
            <person name="Rich S.A."/>
            <person name="Livny J."/>
            <person name="Vlamakis H."/>
            <person name="Clish C."/>
            <person name="Bullock K."/>
            <person name="Deik A."/>
            <person name="Scott J."/>
            <person name="Pierce K.A."/>
            <person name="Xavier R.J."/>
            <person name="Alm E.J."/>
        </authorList>
    </citation>
    <scope>NUCLEOTIDE SEQUENCE [LARGE SCALE GENOMIC DNA]</scope>
    <source>
        <strain evidence="9 10">BIOML-A2</strain>
    </source>
</reference>
<dbReference type="HAMAP" id="MF_00150">
    <property type="entry name" value="ArgC_type1"/>
    <property type="match status" value="1"/>
</dbReference>
<keyword evidence="5 7" id="KW-0560">Oxidoreductase</keyword>
<feature type="active site" evidence="7">
    <location>
        <position position="151"/>
    </location>
</feature>
<dbReference type="AlphaFoldDB" id="A0A6I3S2J4"/>
<accession>A0A6I3S2J4</accession>
<comment type="function">
    <text evidence="7">Catalyzes the NADPH-dependent reduction of N-acetyl-5-glutamyl phosphate to yield N-acetyl-L-glutamate 5-semialdehyde.</text>
</comment>
<dbReference type="Pfam" id="PF01118">
    <property type="entry name" value="Semialdhyde_dh"/>
    <property type="match status" value="1"/>
</dbReference>
<comment type="pathway">
    <text evidence="1 7">Amino-acid biosynthesis; L-arginine biosynthesis; N(2)-acetyl-L-ornithine from L-glutamate: step 3/4.</text>
</comment>
<dbReference type="InterPro" id="IPR000706">
    <property type="entry name" value="AGPR_type-1"/>
</dbReference>
<evidence type="ECO:0000256" key="2">
    <source>
        <dbReference type="ARBA" id="ARBA00022571"/>
    </source>
</evidence>
<dbReference type="GO" id="GO:0005737">
    <property type="term" value="C:cytoplasm"/>
    <property type="evidence" value="ECO:0007669"/>
    <property type="project" value="UniProtKB-SubCell"/>
</dbReference>
<dbReference type="PROSITE" id="PS01224">
    <property type="entry name" value="ARGC"/>
    <property type="match status" value="1"/>
</dbReference>
<dbReference type="PANTHER" id="PTHR32338">
    <property type="entry name" value="N-ACETYL-GAMMA-GLUTAMYL-PHOSPHATE REDUCTASE, CHLOROPLASTIC-RELATED-RELATED"/>
    <property type="match status" value="1"/>
</dbReference>
<dbReference type="FunFam" id="3.30.360.10:FF:000014">
    <property type="entry name" value="N-acetyl-gamma-glutamyl-phosphate reductase"/>
    <property type="match status" value="1"/>
</dbReference>
<dbReference type="SUPFAM" id="SSF51735">
    <property type="entry name" value="NAD(P)-binding Rossmann-fold domains"/>
    <property type="match status" value="1"/>
</dbReference>
<evidence type="ECO:0000256" key="6">
    <source>
        <dbReference type="ARBA" id="ARBA00050557"/>
    </source>
</evidence>
<dbReference type="InterPro" id="IPR050085">
    <property type="entry name" value="AGPR"/>
</dbReference>